<evidence type="ECO:0000313" key="2">
    <source>
        <dbReference type="EMBL" id="GMF56571.1"/>
    </source>
</evidence>
<organism evidence="2 3">
    <name type="scientific">Phytophthora fragariaefolia</name>
    <dbReference type="NCBI Taxonomy" id="1490495"/>
    <lineage>
        <taxon>Eukaryota</taxon>
        <taxon>Sar</taxon>
        <taxon>Stramenopiles</taxon>
        <taxon>Oomycota</taxon>
        <taxon>Peronosporomycetes</taxon>
        <taxon>Peronosporales</taxon>
        <taxon>Peronosporaceae</taxon>
        <taxon>Phytophthora</taxon>
    </lineage>
</organism>
<accession>A0A9W7D5Q2</accession>
<comment type="caution">
    <text evidence="2">The sequence shown here is derived from an EMBL/GenBank/DDBJ whole genome shotgun (WGS) entry which is preliminary data.</text>
</comment>
<evidence type="ECO:0000256" key="1">
    <source>
        <dbReference type="SAM" id="MobiDB-lite"/>
    </source>
</evidence>
<keyword evidence="3" id="KW-1185">Reference proteome</keyword>
<dbReference type="AlphaFoldDB" id="A0A9W7D5Q2"/>
<evidence type="ECO:0000313" key="3">
    <source>
        <dbReference type="Proteomes" id="UP001165121"/>
    </source>
</evidence>
<reference evidence="2" key="1">
    <citation type="submission" date="2023-04" db="EMBL/GenBank/DDBJ databases">
        <title>Phytophthora fragariaefolia NBRC 109709.</title>
        <authorList>
            <person name="Ichikawa N."/>
            <person name="Sato H."/>
            <person name="Tonouchi N."/>
        </authorList>
    </citation>
    <scope>NUCLEOTIDE SEQUENCE</scope>
    <source>
        <strain evidence="2">NBRC 109709</strain>
    </source>
</reference>
<proteinExistence type="predicted"/>
<protein>
    <submittedName>
        <fullName evidence="2">Unnamed protein product</fullName>
    </submittedName>
</protein>
<feature type="compositionally biased region" description="Low complexity" evidence="1">
    <location>
        <begin position="10"/>
        <end position="22"/>
    </location>
</feature>
<dbReference type="EMBL" id="BSXT01004053">
    <property type="protein sequence ID" value="GMF56571.1"/>
    <property type="molecule type" value="Genomic_DNA"/>
</dbReference>
<feature type="compositionally biased region" description="Polar residues" evidence="1">
    <location>
        <begin position="89"/>
        <end position="103"/>
    </location>
</feature>
<name>A0A9W7D5Q2_9STRA</name>
<feature type="compositionally biased region" description="Low complexity" evidence="1">
    <location>
        <begin position="50"/>
        <end position="73"/>
    </location>
</feature>
<feature type="region of interest" description="Disordered" evidence="1">
    <location>
        <begin position="1"/>
        <end position="116"/>
    </location>
</feature>
<dbReference type="Proteomes" id="UP001165121">
    <property type="component" value="Unassembled WGS sequence"/>
</dbReference>
<feature type="compositionally biased region" description="Polar residues" evidence="1">
    <location>
        <begin position="23"/>
        <end position="35"/>
    </location>
</feature>
<gene>
    <name evidence="2" type="ORF">Pfra01_002401300</name>
</gene>
<sequence>MSQRRVPFLASAASAAPATSSAGLVSSTVVTSAPESTARPLPAVSAGLVSSTPSSTQRTSSQATKASAGSTSKSARKPPAKAAAGSSRQAPRNSAASPKSTSIVAPAPSITGSTRSQRVSVLNARAINNLELQALEASDAEVLGWSSGAANSSLALRRHPRLSWLTRRVPCGYPNSNPRWGFLQSASVEFG</sequence>